<organism evidence="1 2">
    <name type="scientific">Glycomyces tritici</name>
    <dbReference type="NCBI Taxonomy" id="2665176"/>
    <lineage>
        <taxon>Bacteria</taxon>
        <taxon>Bacillati</taxon>
        <taxon>Actinomycetota</taxon>
        <taxon>Actinomycetes</taxon>
        <taxon>Glycomycetales</taxon>
        <taxon>Glycomycetaceae</taxon>
        <taxon>Glycomyces</taxon>
    </lineage>
</organism>
<protein>
    <submittedName>
        <fullName evidence="1">Uncharacterized protein</fullName>
    </submittedName>
</protein>
<accession>A0ABT7YPG0</accession>
<proteinExistence type="predicted"/>
<sequence length="71" mass="8100">MKHLKVTLDGEDTIVNHYVTTDENAAVVMADFKEGDMIVIENHAFRGNETVKDSITIIRVCRIVEIEIKNR</sequence>
<keyword evidence="2" id="KW-1185">Reference proteome</keyword>
<evidence type="ECO:0000313" key="2">
    <source>
        <dbReference type="Proteomes" id="UP001171902"/>
    </source>
</evidence>
<gene>
    <name evidence="1" type="ORF">QWI33_12430</name>
</gene>
<dbReference type="RefSeq" id="WP_289957462.1">
    <property type="nucleotide sequence ID" value="NZ_JAUEMJ010000003.1"/>
</dbReference>
<evidence type="ECO:0000313" key="1">
    <source>
        <dbReference type="EMBL" id="MDN3240537.1"/>
    </source>
</evidence>
<dbReference type="EMBL" id="JAUEMJ010000003">
    <property type="protein sequence ID" value="MDN3240537.1"/>
    <property type="molecule type" value="Genomic_DNA"/>
</dbReference>
<name>A0ABT7YPG0_9ACTN</name>
<dbReference type="Proteomes" id="UP001171902">
    <property type="component" value="Unassembled WGS sequence"/>
</dbReference>
<comment type="caution">
    <text evidence="1">The sequence shown here is derived from an EMBL/GenBank/DDBJ whole genome shotgun (WGS) entry which is preliminary data.</text>
</comment>
<reference evidence="1" key="1">
    <citation type="submission" date="2023-06" db="EMBL/GenBank/DDBJ databases">
        <title>Gycomyces niveus sp.nov., a novel actinomycete isolated from soil in Shouguang.</title>
        <authorList>
            <person name="Yang X."/>
            <person name="Zhao J."/>
        </authorList>
    </citation>
    <scope>NUCLEOTIDE SEQUENCE</scope>
    <source>
        <strain evidence="1">NEAU C2</strain>
    </source>
</reference>